<protein>
    <submittedName>
        <fullName evidence="1">Uncharacterized protein</fullName>
    </submittedName>
</protein>
<dbReference type="Proteomes" id="UP001057375">
    <property type="component" value="Unassembled WGS sequence"/>
</dbReference>
<gene>
    <name evidence="1" type="ORF">ADUPG1_012212</name>
</gene>
<reference evidence="1" key="1">
    <citation type="submission" date="2022-03" db="EMBL/GenBank/DDBJ databases">
        <title>Draft genome sequence of Aduncisulcus paluster, a free-living microaerophilic Fornicata.</title>
        <authorList>
            <person name="Yuyama I."/>
            <person name="Kume K."/>
            <person name="Tamura T."/>
            <person name="Inagaki Y."/>
            <person name="Hashimoto T."/>
        </authorList>
    </citation>
    <scope>NUCLEOTIDE SEQUENCE</scope>
    <source>
        <strain evidence="1">NY0171</strain>
    </source>
</reference>
<evidence type="ECO:0000313" key="1">
    <source>
        <dbReference type="EMBL" id="GKT22738.1"/>
    </source>
</evidence>
<comment type="caution">
    <text evidence="1">The sequence shown here is derived from an EMBL/GenBank/DDBJ whole genome shotgun (WGS) entry which is preliminary data.</text>
</comment>
<evidence type="ECO:0000313" key="2">
    <source>
        <dbReference type="Proteomes" id="UP001057375"/>
    </source>
</evidence>
<keyword evidence="2" id="KW-1185">Reference proteome</keyword>
<name>A0ABQ5JYP7_9EUKA</name>
<proteinExistence type="predicted"/>
<accession>A0ABQ5JYP7</accession>
<organism evidence="1 2">
    <name type="scientific">Aduncisulcus paluster</name>
    <dbReference type="NCBI Taxonomy" id="2918883"/>
    <lineage>
        <taxon>Eukaryota</taxon>
        <taxon>Metamonada</taxon>
        <taxon>Carpediemonas-like organisms</taxon>
        <taxon>Aduncisulcus</taxon>
    </lineage>
</organism>
<sequence>MSPRELQTHVIKYELHLAVKVVEQDLSQIPNLISLIDKLMKDLKKGFAEHLDISALAVVLERPIMVVFNGPVFEDLSNNCIVNVGFLMSPGGSAPSHPLWVYHGRLHYSPIINAVIDPPRPHQEVSLDLLNNYGKRLLESFSGRVVKEPMELKSVTLHSEVESESEKSITFAGQRQTGCPPITSPNLNSELESEPEELISSVDQRSYKKITMADIDDAEHSPDSLWDRIRADSLQNEIEDIKIIVSLKNYELRSLYYGFYSMIYNILQEDSFSADFYSQFTSYKNVNLQNLNTDEKIEHGKIVLAPTKRKNLCLYDSILYLMEDLRKNMSPRELQTHVIRYELHLAVKVVEQDHSQIPNLFSLIDILIFYLKNEFADHLDIFGLAVVLERPIMVVFNGPAFEDLTDSTAVDVAFTISPGESPQSPGESSQSHPPPLSVYHGGLHFSPIKDADLSHITIPIQAGTDLLLREYGQLLLQRKAIEFHKSTTLSGGQVKSKDKIPKIEGKFIKFHGLDDILGKIIKEKLQADPSFKPRRSASFINQGWYNHCGEYDLKPPIPMSNSNVINGTIDFSQCSSRGYSKAVRDISKVLHSLLEGKDKSIKFSELSMGFNDPQNIQGVYLCFSVIEDSKFPSILSIEAIQEVSESESESLITNHFDLKDMMRTLQWHYFNLDLTSIKSIKFICYNASESRIKVDLRGIRIIKRLEGEEITPKFMEFTVVKRIPKKLGVIELTPKDSPLIKNDIILKGISRNSKTIPDRPLMRSLEIQNPHSLHYSFFANDIDGIIVSLRRRNFSLQKCPQNLILTFVHIDSSVTLRKIPLGWDQIEKTDGPAAAGIKQDEPTGSKWYTLTNIDLKNVSYCIIRGDNDEKLSDFFTLIKFYGNLSMEVETGYIVLGLKNYYNFYTIKSGNYAAIIDSGDKSDQEKTVMEQENKIKDIITSYLYDVEYLEYIDT</sequence>
<dbReference type="EMBL" id="BQXS01012421">
    <property type="protein sequence ID" value="GKT22738.1"/>
    <property type="molecule type" value="Genomic_DNA"/>
</dbReference>